<proteinExistence type="predicted"/>
<reference evidence="6" key="2">
    <citation type="journal article" date="2019" name="Int. J. Syst. Evol. Microbiol.">
        <title>The Global Catalogue of Microorganisms (GCM) 10K type strain sequencing project: providing services to taxonomists for standard genome sequencing and annotation.</title>
        <authorList>
            <consortium name="The Broad Institute Genomics Platform"/>
            <consortium name="The Broad Institute Genome Sequencing Center for Infectious Disease"/>
            <person name="Wu L."/>
            <person name="Ma J."/>
        </authorList>
    </citation>
    <scope>NUCLEOTIDE SEQUENCE [LARGE SCALE GENOMIC DNA]</scope>
    <source>
        <strain evidence="6">CGMCC 4.5581</strain>
    </source>
</reference>
<evidence type="ECO:0000313" key="6">
    <source>
        <dbReference type="Proteomes" id="UP000648663"/>
    </source>
</evidence>
<keyword evidence="4" id="KW-0436">Ligase</keyword>
<feature type="domain" description="DNA ligase D polymerase" evidence="2">
    <location>
        <begin position="34"/>
        <end position="296"/>
    </location>
</feature>
<protein>
    <submittedName>
        <fullName evidence="3">ATP-dependent DNA ligase</fullName>
    </submittedName>
    <submittedName>
        <fullName evidence="4">DNA ligase D-like protein (Predicted polymerase)</fullName>
    </submittedName>
</protein>
<dbReference type="InterPro" id="IPR014145">
    <property type="entry name" value="LigD_pol_dom"/>
</dbReference>
<dbReference type="PANTHER" id="PTHR42705">
    <property type="entry name" value="BIFUNCTIONAL NON-HOMOLOGOUS END JOINING PROTEIN LIGD"/>
    <property type="match status" value="1"/>
</dbReference>
<reference evidence="3" key="1">
    <citation type="journal article" date="2014" name="Int. J. Syst. Evol. Microbiol.">
        <title>Complete genome of a new Firmicutes species belonging to the dominant human colonic microbiota ('Ruminococcus bicirculans') reveals two chromosomes and a selective capacity to utilize plant glucans.</title>
        <authorList>
            <consortium name="NISC Comparative Sequencing Program"/>
            <person name="Wegmann U."/>
            <person name="Louis P."/>
            <person name="Goesmann A."/>
            <person name="Henrissat B."/>
            <person name="Duncan S.H."/>
            <person name="Flint H.J."/>
        </authorList>
    </citation>
    <scope>NUCLEOTIDE SEQUENCE</scope>
    <source>
        <strain evidence="3">CGMCC 4.5581</strain>
    </source>
</reference>
<dbReference type="PANTHER" id="PTHR42705:SF3">
    <property type="entry name" value="ATP-DEPENDENT DNA LIGASE"/>
    <property type="match status" value="1"/>
</dbReference>
<comment type="caution">
    <text evidence="4">The sequence shown here is derived from an EMBL/GenBank/DDBJ whole genome shotgun (WGS) entry which is preliminary data.</text>
</comment>
<organism evidence="4 5">
    <name type="scientific">Modestobacter marinus</name>
    <dbReference type="NCBI Taxonomy" id="477641"/>
    <lineage>
        <taxon>Bacteria</taxon>
        <taxon>Bacillati</taxon>
        <taxon>Actinomycetota</taxon>
        <taxon>Actinomycetes</taxon>
        <taxon>Geodermatophilales</taxon>
        <taxon>Geodermatophilaceae</taxon>
        <taxon>Modestobacter</taxon>
    </lineage>
</organism>
<dbReference type="EMBL" id="JAAMPA010000001">
    <property type="protein sequence ID" value="NIH68459.1"/>
    <property type="molecule type" value="Genomic_DNA"/>
</dbReference>
<evidence type="ECO:0000259" key="2">
    <source>
        <dbReference type="Pfam" id="PF21686"/>
    </source>
</evidence>
<sequence>MASSKDAVVLELDGHEVRVSNPEKPYFGDLGVRKIDVVEYFVAVGEGILFALRDRPTTLERWPGGVFEGARLSTRVDNTGDAFYQKRVPKNAPAWVPTAHITFPSGRTADEIAPDSVAVVAWCANLGTLTFHPWPVSKGDVESPDQIRIDLDPQPGTDFSDAVWVAPHVRELLHEFGMEGWPKTSGGRGVHVYVPIQPRWTFPEVRRAVITFGRELERRIPDRVTMNWWKEERGEKIFIDYNQMARDRTIASAYSIRAKPHAPVSAPVDWDELPDVSPFDFDVRTMPARFAAVGDKHAGLADHAFDLTPLVELADRQERDLGLGEMPYPPDYPKMPGEPMRVQPSRAKKQAADPA</sequence>
<evidence type="ECO:0000256" key="1">
    <source>
        <dbReference type="SAM" id="MobiDB-lite"/>
    </source>
</evidence>
<name>A0A846LYF8_9ACTN</name>
<keyword evidence="6" id="KW-1185">Reference proteome</keyword>
<gene>
    <name evidence="4" type="ORF">FB380_002905</name>
    <name evidence="3" type="ORF">GCM10011589_11790</name>
</gene>
<accession>A0A846LYF8</accession>
<evidence type="ECO:0000313" key="4">
    <source>
        <dbReference type="EMBL" id="NIH68459.1"/>
    </source>
</evidence>
<dbReference type="InterPro" id="IPR052171">
    <property type="entry name" value="NHEJ_LigD"/>
</dbReference>
<dbReference type="Proteomes" id="UP000552836">
    <property type="component" value="Unassembled WGS sequence"/>
</dbReference>
<evidence type="ECO:0000313" key="5">
    <source>
        <dbReference type="Proteomes" id="UP000552836"/>
    </source>
</evidence>
<evidence type="ECO:0000313" key="3">
    <source>
        <dbReference type="EMBL" id="GGL57373.1"/>
    </source>
</evidence>
<dbReference type="GO" id="GO:0016874">
    <property type="term" value="F:ligase activity"/>
    <property type="evidence" value="ECO:0007669"/>
    <property type="project" value="UniProtKB-KW"/>
</dbReference>
<dbReference type="Gene3D" id="3.90.920.10">
    <property type="entry name" value="DNA primase, PRIM domain"/>
    <property type="match status" value="1"/>
</dbReference>
<dbReference type="RefSeq" id="WP_166755667.1">
    <property type="nucleotide sequence ID" value="NZ_BAABJU010000023.1"/>
</dbReference>
<dbReference type="CDD" id="cd04865">
    <property type="entry name" value="LigD_Pol_like_2"/>
    <property type="match status" value="1"/>
</dbReference>
<reference evidence="3" key="4">
    <citation type="submission" date="2024-05" db="EMBL/GenBank/DDBJ databases">
        <authorList>
            <person name="Sun Q."/>
            <person name="Zhou Y."/>
        </authorList>
    </citation>
    <scope>NUCLEOTIDE SEQUENCE</scope>
    <source>
        <strain evidence="3">CGMCC 4.5581</strain>
    </source>
</reference>
<dbReference type="EMBL" id="BMMI01000002">
    <property type="protein sequence ID" value="GGL57373.1"/>
    <property type="molecule type" value="Genomic_DNA"/>
</dbReference>
<dbReference type="Pfam" id="PF21686">
    <property type="entry name" value="LigD_Prim-Pol"/>
    <property type="match status" value="1"/>
</dbReference>
<dbReference type="Proteomes" id="UP000648663">
    <property type="component" value="Unassembled WGS sequence"/>
</dbReference>
<dbReference type="AlphaFoldDB" id="A0A846LYF8"/>
<feature type="region of interest" description="Disordered" evidence="1">
    <location>
        <begin position="321"/>
        <end position="355"/>
    </location>
</feature>
<reference evidence="4 5" key="3">
    <citation type="submission" date="2020-02" db="EMBL/GenBank/DDBJ databases">
        <title>Sequencing the genomes of 1000 actinobacteria strains.</title>
        <authorList>
            <person name="Klenk H.-P."/>
        </authorList>
    </citation>
    <scope>NUCLEOTIDE SEQUENCE [LARGE SCALE GENOMIC DNA]</scope>
    <source>
        <strain evidence="4 5">DSM 45201</strain>
    </source>
</reference>